<accession>A0AAD7U8C4</accession>
<evidence type="ECO:0000256" key="1">
    <source>
        <dbReference type="ARBA" id="ARBA00023604"/>
    </source>
</evidence>
<name>A0AAD7U8C4_9STRA</name>
<organism evidence="2 3">
    <name type="scientific">Chrysophaeum taylorii</name>
    <dbReference type="NCBI Taxonomy" id="2483200"/>
    <lineage>
        <taxon>Eukaryota</taxon>
        <taxon>Sar</taxon>
        <taxon>Stramenopiles</taxon>
        <taxon>Ochrophyta</taxon>
        <taxon>Pelagophyceae</taxon>
        <taxon>Pelagomonadales</taxon>
        <taxon>Pelagomonadaceae</taxon>
        <taxon>Chrysophaeum</taxon>
    </lineage>
</organism>
<evidence type="ECO:0000313" key="3">
    <source>
        <dbReference type="Proteomes" id="UP001230188"/>
    </source>
</evidence>
<proteinExistence type="inferred from homology"/>
<dbReference type="PANTHER" id="PTHR34598">
    <property type="entry name" value="BLL6449 PROTEIN"/>
    <property type="match status" value="1"/>
</dbReference>
<comment type="caution">
    <text evidence="2">The sequence shown here is derived from an EMBL/GenBank/DDBJ whole genome shotgun (WGS) entry which is preliminary data.</text>
</comment>
<sequence>MQLAARLGCRIFPLAVASSADCDKSGWPGVARSPEASVEWQGSEIASVRTALNYVKPHVQSISTRRDVTGSDAELQGAAWDERTVEVTNGRGLCTLSQNGFALVDTSVDESVDFYDRASVVGEYYKHCEEVVRAATGARKVVAFDHNVRSHRPLELKGDTPQKPAPIVHADYTGDSAPLRVQMLAEPPKVNDVLAQTPLSPQDAAADRFAIINVWRPIQPVRELPLCCCDASTVRDEDLVTFKIYYKDRVGENYFAKFSERHAWRYFPDMTPREAILLKTWDSGVRDLRAQARRDGAIFVLHSAMADPASPPDAPPRESIEVRTVAIY</sequence>
<protein>
    <recommendedName>
        <fullName evidence="4">Methyltransferase</fullName>
    </recommendedName>
</protein>
<dbReference type="InterPro" id="IPR044053">
    <property type="entry name" value="AsaB-like"/>
</dbReference>
<dbReference type="Proteomes" id="UP001230188">
    <property type="component" value="Unassembled WGS sequence"/>
</dbReference>
<dbReference type="NCBIfam" id="NF041278">
    <property type="entry name" value="CmcJ_NvfI_EfuI"/>
    <property type="match status" value="1"/>
</dbReference>
<dbReference type="PANTHER" id="PTHR34598:SF3">
    <property type="entry name" value="OXIDOREDUCTASE AN1597"/>
    <property type="match status" value="1"/>
</dbReference>
<dbReference type="AlphaFoldDB" id="A0AAD7U8C4"/>
<dbReference type="GO" id="GO:0016491">
    <property type="term" value="F:oxidoreductase activity"/>
    <property type="evidence" value="ECO:0007669"/>
    <property type="project" value="InterPro"/>
</dbReference>
<gene>
    <name evidence="2" type="ORF">CTAYLR_004740</name>
</gene>
<reference evidence="2" key="1">
    <citation type="submission" date="2023-01" db="EMBL/GenBank/DDBJ databases">
        <title>Metagenome sequencing of chrysophaentin producing Chrysophaeum taylorii.</title>
        <authorList>
            <person name="Davison J."/>
            <person name="Bewley C."/>
        </authorList>
    </citation>
    <scope>NUCLEOTIDE SEQUENCE</scope>
    <source>
        <strain evidence="2">NIES-1699</strain>
    </source>
</reference>
<evidence type="ECO:0000313" key="2">
    <source>
        <dbReference type="EMBL" id="KAJ8599710.1"/>
    </source>
</evidence>
<evidence type="ECO:0008006" key="4">
    <source>
        <dbReference type="Google" id="ProtNLM"/>
    </source>
</evidence>
<comment type="similarity">
    <text evidence="1">Belongs to the asaB hydroxylase/desaturase family.</text>
</comment>
<dbReference type="EMBL" id="JAQMWT010000548">
    <property type="protein sequence ID" value="KAJ8599710.1"/>
    <property type="molecule type" value="Genomic_DNA"/>
</dbReference>
<keyword evidence="3" id="KW-1185">Reference proteome</keyword>